<keyword evidence="4" id="KW-1185">Reference proteome</keyword>
<dbReference type="PANTHER" id="PTHR31636">
    <property type="entry name" value="OSJNBA0084A10.13 PROTEIN-RELATED"/>
    <property type="match status" value="1"/>
</dbReference>
<dbReference type="Pfam" id="PF03514">
    <property type="entry name" value="GRAS"/>
    <property type="match status" value="1"/>
</dbReference>
<sequence>MTKTELSQLLDSLHNQFASLALSGLEEQLQAHLLAIETQPELLLDALFLKAIRDHVQPQANSHEHLYLQRFEIPQIVLFDVLINRMPFVVMSHAITNRAMVNALKTAEKAVVMDVGIGRGIQIVRLFDELIKTENRLQKLTIVGVEPFAEAVAFAETQIRDTADKAPFAVEFVPLISLVEELAPDALARTLPTEYDRFVINSSLTVHHLPTAPQRQALFQQLWSLQPDLFLLTEPHSDHLEPDWRQRTLNAYSHYGAAFGVIDGLDIDPTAKNGLKMFFGREIDDVVGNPDDHRFEKHQEAGQWIQYLHESGFRLIPEFDIPVNLPPSPIRLRTQPGGFLAMEHEGINVLSIFQATSR</sequence>
<comment type="caution">
    <text evidence="3">The sequence shown here is derived from an EMBL/GenBank/DDBJ whole genome shotgun (WGS) entry which is preliminary data.</text>
</comment>
<proteinExistence type="predicted"/>
<dbReference type="PROSITE" id="PS50985">
    <property type="entry name" value="GRAS"/>
    <property type="match status" value="1"/>
</dbReference>
<keyword evidence="2" id="KW-0804">Transcription</keyword>
<dbReference type="InterPro" id="IPR005202">
    <property type="entry name" value="TF_GRAS"/>
</dbReference>
<evidence type="ECO:0000256" key="1">
    <source>
        <dbReference type="ARBA" id="ARBA00023015"/>
    </source>
</evidence>
<organism evidence="3 4">
    <name type="scientific">Larkinella terrae</name>
    <dbReference type="NCBI Taxonomy" id="2025311"/>
    <lineage>
        <taxon>Bacteria</taxon>
        <taxon>Pseudomonadati</taxon>
        <taxon>Bacteroidota</taxon>
        <taxon>Cytophagia</taxon>
        <taxon>Cytophagales</taxon>
        <taxon>Spirosomataceae</taxon>
        <taxon>Larkinella</taxon>
    </lineage>
</organism>
<dbReference type="OrthoDB" id="2591721at2"/>
<evidence type="ECO:0000313" key="4">
    <source>
        <dbReference type="Proteomes" id="UP000441754"/>
    </source>
</evidence>
<evidence type="ECO:0000313" key="3">
    <source>
        <dbReference type="EMBL" id="MRS63337.1"/>
    </source>
</evidence>
<name>A0A7K0END8_9BACT</name>
<evidence type="ECO:0000256" key="2">
    <source>
        <dbReference type="ARBA" id="ARBA00023163"/>
    </source>
</evidence>
<reference evidence="3 4" key="1">
    <citation type="journal article" date="2018" name="Antonie Van Leeuwenhoek">
        <title>Larkinella terrae sp. nov., isolated from soil on Jeju Island, South Korea.</title>
        <authorList>
            <person name="Ten L.N."/>
            <person name="Jeon J."/>
            <person name="Park S.J."/>
            <person name="Park S."/>
            <person name="Lee S.Y."/>
            <person name="Kim M.K."/>
            <person name="Jung H.Y."/>
        </authorList>
    </citation>
    <scope>NUCLEOTIDE SEQUENCE [LARGE SCALE GENOMIC DNA]</scope>
    <source>
        <strain evidence="3 4">KCTC 52001</strain>
    </source>
</reference>
<protein>
    <submittedName>
        <fullName evidence="3">Transcriptional regulator</fullName>
    </submittedName>
</protein>
<keyword evidence="1" id="KW-0805">Transcription regulation</keyword>
<accession>A0A7K0END8</accession>
<dbReference type="SUPFAM" id="SSF53335">
    <property type="entry name" value="S-adenosyl-L-methionine-dependent methyltransferases"/>
    <property type="match status" value="1"/>
</dbReference>
<gene>
    <name evidence="3" type="ORF">GJJ30_18695</name>
</gene>
<dbReference type="AlphaFoldDB" id="A0A7K0END8"/>
<dbReference type="Proteomes" id="UP000441754">
    <property type="component" value="Unassembled WGS sequence"/>
</dbReference>
<dbReference type="Gene3D" id="3.40.50.150">
    <property type="entry name" value="Vaccinia Virus protein VP39"/>
    <property type="match status" value="1"/>
</dbReference>
<dbReference type="EMBL" id="WJXZ01000012">
    <property type="protein sequence ID" value="MRS63337.1"/>
    <property type="molecule type" value="Genomic_DNA"/>
</dbReference>
<dbReference type="InterPro" id="IPR029063">
    <property type="entry name" value="SAM-dependent_MTases_sf"/>
</dbReference>